<sequence>MYGGEVLNAHLILRYGLTKEFFETFRSVTFSRIELPLLMVLEYYKYIQPIVDKNISNRKYRRQKRYPFKSMKDVQRVLFRSPPPIKKLDRNKERKAILMPAAFLPLALKHLKKDHVILIVSTKKDTLLLQKYKLPSNFEVFYIGKEMKSIEISNKRRGRMEKIIREICLENKTHEVFGTPSFQEWLIKKSLKVMKEMKLLKGLIRQKPIGLILHHAELSSTGGALSLLALRYELPFINVQYNLTTDVSIIPSRASQYCVWGNHSQNWLMSKGIPKTKIHKVGSLRFEIENNTTKVKRQDLMKELKIPTNHQIVLWTTQPFPEEINRLILQWIKMSIKDRPFTVIIKPHPNDKLDYRNLINGADQNILLPTNYELYDLLVNADYCMTVSSNTAVEAATENKGIFVLQPPMKYDFFQNYNGYHEHLVKANAGVVIKNERNMKHLLKELAVNPQYQKSLIKKSQQFALETVDQRGNATDRICQLIRTLQAN</sequence>
<protein>
    <submittedName>
        <fullName evidence="1">Uncharacterized protein</fullName>
    </submittedName>
</protein>
<name>A0ABS6JXZ3_9BACI</name>
<dbReference type="EMBL" id="JAHQCR010000077">
    <property type="protein sequence ID" value="MBU9723452.1"/>
    <property type="molecule type" value="Genomic_DNA"/>
</dbReference>
<dbReference type="RefSeq" id="WP_088073368.1">
    <property type="nucleotide sequence ID" value="NZ_JAHQCR010000077.1"/>
</dbReference>
<dbReference type="InterPro" id="IPR043148">
    <property type="entry name" value="TagF_C"/>
</dbReference>
<comment type="caution">
    <text evidence="1">The sequence shown here is derived from an EMBL/GenBank/DDBJ whole genome shotgun (WGS) entry which is preliminary data.</text>
</comment>
<accession>A0ABS6JXZ3</accession>
<keyword evidence="2" id="KW-1185">Reference proteome</keyword>
<proteinExistence type="predicted"/>
<gene>
    <name evidence="1" type="ORF">KS407_18710</name>
</gene>
<dbReference type="Proteomes" id="UP000790580">
    <property type="component" value="Unassembled WGS sequence"/>
</dbReference>
<dbReference type="Gene3D" id="3.40.50.12580">
    <property type="match status" value="1"/>
</dbReference>
<evidence type="ECO:0000313" key="2">
    <source>
        <dbReference type="Proteomes" id="UP000790580"/>
    </source>
</evidence>
<dbReference type="SUPFAM" id="SSF53756">
    <property type="entry name" value="UDP-Glycosyltransferase/glycogen phosphorylase"/>
    <property type="match status" value="1"/>
</dbReference>
<reference evidence="1 2" key="1">
    <citation type="submission" date="2021-06" db="EMBL/GenBank/DDBJ databases">
        <title>Bacillus sp. RD4P76, an endophyte from a halophyte.</title>
        <authorList>
            <person name="Sun J.-Q."/>
        </authorList>
    </citation>
    <scope>NUCLEOTIDE SEQUENCE [LARGE SCALE GENOMIC DNA]</scope>
    <source>
        <strain evidence="1 2">JCM 17098</strain>
    </source>
</reference>
<evidence type="ECO:0000313" key="1">
    <source>
        <dbReference type="EMBL" id="MBU9723452.1"/>
    </source>
</evidence>
<organism evidence="1 2">
    <name type="scientific">Evansella alkalicola</name>
    <dbReference type="NCBI Taxonomy" id="745819"/>
    <lineage>
        <taxon>Bacteria</taxon>
        <taxon>Bacillati</taxon>
        <taxon>Bacillota</taxon>
        <taxon>Bacilli</taxon>
        <taxon>Bacillales</taxon>
        <taxon>Bacillaceae</taxon>
        <taxon>Evansella</taxon>
    </lineage>
</organism>